<evidence type="ECO:0000313" key="4">
    <source>
        <dbReference type="EMBL" id="ADI36863.1"/>
    </source>
</evidence>
<dbReference type="InParanoid" id="D7DUQ3"/>
<dbReference type="AlphaFoldDB" id="D7DUQ3"/>
<evidence type="ECO:0000259" key="3">
    <source>
        <dbReference type="PROSITE" id="PS50833"/>
    </source>
</evidence>
<evidence type="ECO:0000313" key="5">
    <source>
        <dbReference type="Proteomes" id="UP000007722"/>
    </source>
</evidence>
<feature type="domain" description="Brix" evidence="3">
    <location>
        <begin position="1"/>
        <end position="178"/>
    </location>
</feature>
<dbReference type="STRING" id="456320.Mvol_1206"/>
<dbReference type="KEGG" id="mvo:Mvol_1206"/>
<evidence type="ECO:0000256" key="1">
    <source>
        <dbReference type="ARBA" id="ARBA00022517"/>
    </source>
</evidence>
<dbReference type="HOGENOM" id="CLU_107897_1_0_2"/>
<dbReference type="HAMAP" id="MF_00699">
    <property type="entry name" value="BriX"/>
    <property type="match status" value="1"/>
</dbReference>
<dbReference type="PROSITE" id="PS50833">
    <property type="entry name" value="BRIX"/>
    <property type="match status" value="1"/>
</dbReference>
<dbReference type="SUPFAM" id="SSF52954">
    <property type="entry name" value="Class II aaRS ABD-related"/>
    <property type="match status" value="1"/>
</dbReference>
<sequence>MIITTSRKPSQRTRSLANDLSKVFNIKTVNRGKTSASELIEKYKNFVVIEELKGNPNKLKIYDVENNKVLSVIMAIKLQREIISEKVEIQNTIVYDFEDNCKEFRKLFTKFLFNNLKKPIYAINTNKKDNTEYTLLKFNKGCEGVHFLDFYNVNDSENVHIGPKLKITGHKIFDIFEEEE</sequence>
<proteinExistence type="inferred from homology"/>
<dbReference type="InterPro" id="IPR007109">
    <property type="entry name" value="Brix"/>
</dbReference>
<dbReference type="OrthoDB" id="117530at2157"/>
<comment type="function">
    <text evidence="2">Probably involved in the biogenesis of the ribosome.</text>
</comment>
<dbReference type="GO" id="GO:0006364">
    <property type="term" value="P:rRNA processing"/>
    <property type="evidence" value="ECO:0007669"/>
    <property type="project" value="InterPro"/>
</dbReference>
<accession>D7DUQ3</accession>
<dbReference type="eggNOG" id="arCOG03247">
    <property type="taxonomic scope" value="Archaea"/>
</dbReference>
<dbReference type="Proteomes" id="UP000007722">
    <property type="component" value="Chromosome"/>
</dbReference>
<dbReference type="SMART" id="SM00879">
    <property type="entry name" value="Brix"/>
    <property type="match status" value="1"/>
</dbReference>
<name>D7DUQ3_METV3</name>
<protein>
    <recommendedName>
        <fullName evidence="2">Probable Brix domain-containing ribosomal biogenesis protein</fullName>
    </recommendedName>
</protein>
<gene>
    <name evidence="4" type="ordered locus">Mvol_1206</name>
</gene>
<dbReference type="EMBL" id="CP002057">
    <property type="protein sequence ID" value="ADI36863.1"/>
    <property type="molecule type" value="Genomic_DNA"/>
</dbReference>
<dbReference type="GO" id="GO:0019843">
    <property type="term" value="F:rRNA binding"/>
    <property type="evidence" value="ECO:0007669"/>
    <property type="project" value="InterPro"/>
</dbReference>
<keyword evidence="5" id="KW-1185">Reference proteome</keyword>
<reference evidence="4 5" key="1">
    <citation type="submission" date="2010-05" db="EMBL/GenBank/DDBJ databases">
        <title>Complete sequence of Methanococcus voltae A3.</title>
        <authorList>
            <consortium name="US DOE Joint Genome Institute"/>
            <person name="Lucas S."/>
            <person name="Copeland A."/>
            <person name="Lapidus A."/>
            <person name="Cheng J.-F."/>
            <person name="Bruce D."/>
            <person name="Goodwin L."/>
            <person name="Pitluck S."/>
            <person name="Lowry S."/>
            <person name="Clum A."/>
            <person name="Land M."/>
            <person name="Hauser L."/>
            <person name="Kyrpides N."/>
            <person name="Mikhailova N."/>
            <person name="Whitman W.B."/>
            <person name="Woyke T."/>
        </authorList>
    </citation>
    <scope>NUCLEOTIDE SEQUENCE [LARGE SCALE GENOMIC DNA]</scope>
    <source>
        <strain evidence="5">ATCC BAA-1334 / A3</strain>
    </source>
</reference>
<keyword evidence="1 2" id="KW-0690">Ribosome biogenesis</keyword>
<dbReference type="Gene3D" id="3.40.50.10480">
    <property type="entry name" value="Probable brix-domain ribosomal biogenesis protein"/>
    <property type="match status" value="1"/>
</dbReference>
<dbReference type="NCBIfam" id="NF002092">
    <property type="entry name" value="PRK00933.1-2"/>
    <property type="match status" value="1"/>
</dbReference>
<organism evidence="4 5">
    <name type="scientific">Methanococcus voltae (strain ATCC BAA-1334 / A3)</name>
    <dbReference type="NCBI Taxonomy" id="456320"/>
    <lineage>
        <taxon>Archaea</taxon>
        <taxon>Methanobacteriati</taxon>
        <taxon>Methanobacteriota</taxon>
        <taxon>Methanomada group</taxon>
        <taxon>Methanococci</taxon>
        <taxon>Methanococcales</taxon>
        <taxon>Methanococcaceae</taxon>
        <taxon>Methanococcus</taxon>
    </lineage>
</organism>
<evidence type="ECO:0000256" key="2">
    <source>
        <dbReference type="HAMAP-Rule" id="MF_00699"/>
    </source>
</evidence>
<dbReference type="InterPro" id="IPR023548">
    <property type="entry name" value="Brix_dom_Rbsml_bgen_prot"/>
</dbReference>